<evidence type="ECO:0000256" key="1">
    <source>
        <dbReference type="SAM" id="MobiDB-lite"/>
    </source>
</evidence>
<accession>A0A5B7GZ92</accession>
<evidence type="ECO:0000313" key="2">
    <source>
        <dbReference type="EMBL" id="MPC61954.1"/>
    </source>
</evidence>
<dbReference type="AlphaFoldDB" id="A0A5B7GZ92"/>
<keyword evidence="3" id="KW-1185">Reference proteome</keyword>
<feature type="region of interest" description="Disordered" evidence="1">
    <location>
        <begin position="30"/>
        <end position="63"/>
    </location>
</feature>
<organism evidence="2 3">
    <name type="scientific">Portunus trituberculatus</name>
    <name type="common">Swimming crab</name>
    <name type="synonym">Neptunus trituberculatus</name>
    <dbReference type="NCBI Taxonomy" id="210409"/>
    <lineage>
        <taxon>Eukaryota</taxon>
        <taxon>Metazoa</taxon>
        <taxon>Ecdysozoa</taxon>
        <taxon>Arthropoda</taxon>
        <taxon>Crustacea</taxon>
        <taxon>Multicrustacea</taxon>
        <taxon>Malacostraca</taxon>
        <taxon>Eumalacostraca</taxon>
        <taxon>Eucarida</taxon>
        <taxon>Decapoda</taxon>
        <taxon>Pleocyemata</taxon>
        <taxon>Brachyura</taxon>
        <taxon>Eubrachyura</taxon>
        <taxon>Portunoidea</taxon>
        <taxon>Portunidae</taxon>
        <taxon>Portuninae</taxon>
        <taxon>Portunus</taxon>
    </lineage>
</organism>
<sequence>MRFDGVIYSSSCVSETSVVVSALPFATSQTSTLRTTEPLRPAPPELGAITQKDEAGEPETIAV</sequence>
<dbReference type="EMBL" id="VSRR010019151">
    <property type="protein sequence ID" value="MPC61954.1"/>
    <property type="molecule type" value="Genomic_DNA"/>
</dbReference>
<protein>
    <submittedName>
        <fullName evidence="2">Uncharacterized protein</fullName>
    </submittedName>
</protein>
<gene>
    <name evidence="2" type="ORF">E2C01_056033</name>
</gene>
<evidence type="ECO:0000313" key="3">
    <source>
        <dbReference type="Proteomes" id="UP000324222"/>
    </source>
</evidence>
<comment type="caution">
    <text evidence="2">The sequence shown here is derived from an EMBL/GenBank/DDBJ whole genome shotgun (WGS) entry which is preliminary data.</text>
</comment>
<reference evidence="2 3" key="1">
    <citation type="submission" date="2019-05" db="EMBL/GenBank/DDBJ databases">
        <title>Another draft genome of Portunus trituberculatus and its Hox gene families provides insights of decapod evolution.</title>
        <authorList>
            <person name="Jeong J.-H."/>
            <person name="Song I."/>
            <person name="Kim S."/>
            <person name="Choi T."/>
            <person name="Kim D."/>
            <person name="Ryu S."/>
            <person name="Kim W."/>
        </authorList>
    </citation>
    <scope>NUCLEOTIDE SEQUENCE [LARGE SCALE GENOMIC DNA]</scope>
    <source>
        <tissue evidence="2">Muscle</tissue>
    </source>
</reference>
<name>A0A5B7GZ92_PORTR</name>
<dbReference type="Proteomes" id="UP000324222">
    <property type="component" value="Unassembled WGS sequence"/>
</dbReference>
<proteinExistence type="predicted"/>